<dbReference type="CDD" id="cd12820">
    <property type="entry name" value="LbR_YadA-like"/>
    <property type="match status" value="2"/>
</dbReference>
<feature type="domain" description="Trimeric autotransporter adhesin YadA-like stalk" evidence="2">
    <location>
        <begin position="251"/>
        <end position="292"/>
    </location>
</feature>
<evidence type="ECO:0000259" key="2">
    <source>
        <dbReference type="Pfam" id="PF05662"/>
    </source>
</evidence>
<evidence type="ECO:0000313" key="3">
    <source>
        <dbReference type="EMBL" id="SAL69623.1"/>
    </source>
</evidence>
<feature type="domain" description="Trimeric autotransporter adhesin YadA-like stalk" evidence="2">
    <location>
        <begin position="196"/>
        <end position="236"/>
    </location>
</feature>
<feature type="domain" description="Trimeric autotransporter adhesin YadA-like head" evidence="1">
    <location>
        <begin position="489"/>
        <end position="515"/>
    </location>
</feature>
<feature type="domain" description="Trimeric autotransporter adhesin YadA-like stalk" evidence="2">
    <location>
        <begin position="533"/>
        <end position="558"/>
    </location>
</feature>
<accession>A0A158JMC4</accession>
<dbReference type="GO" id="GO:0019867">
    <property type="term" value="C:outer membrane"/>
    <property type="evidence" value="ECO:0007669"/>
    <property type="project" value="InterPro"/>
</dbReference>
<dbReference type="Gene3D" id="6.10.250.2040">
    <property type="match status" value="5"/>
</dbReference>
<dbReference type="Gene3D" id="2.150.10.10">
    <property type="entry name" value="Serralysin-like metalloprotease, C-terminal"/>
    <property type="match status" value="5"/>
</dbReference>
<feature type="domain" description="Trimeric autotransporter adhesin YadA-like head" evidence="1">
    <location>
        <begin position="712"/>
        <end position="734"/>
    </location>
</feature>
<feature type="domain" description="Trimeric autotransporter adhesin YadA-like stalk" evidence="2">
    <location>
        <begin position="366"/>
        <end position="408"/>
    </location>
</feature>
<comment type="caution">
    <text evidence="3">The sequence shown here is derived from an EMBL/GenBank/DDBJ whole genome shotgun (WGS) entry which is preliminary data.</text>
</comment>
<dbReference type="InterPro" id="IPR011049">
    <property type="entry name" value="Serralysin-like_metalloprot_C"/>
</dbReference>
<dbReference type="InterPro" id="IPR008640">
    <property type="entry name" value="Adhesin_Head_dom"/>
</dbReference>
<feature type="domain" description="Trimeric autotransporter adhesin YadA-like head" evidence="1">
    <location>
        <begin position="461"/>
        <end position="487"/>
    </location>
</feature>
<dbReference type="AlphaFoldDB" id="A0A158JMC4"/>
<sequence>MAVGANAIAGADQAVSVGYGTFASGVQSAAFGYNANTISDRGLAMGNLAQINDSSPDAIAIGTRTQVNNDSAIGIGRDNLVNGLKSVVLGNDSTADGDGTFVIGNSVTKSTGKNSVVLGSGSDGSMDNVVSVGAKGSERKIVNVATGTAGTDAVNVAQLNAQIAAIPSSPDAVKYDTSAHDKLTLGGKGSTTPVTLSNVAAGKADTDAVNVKQLTDAGLTTDSSGNLTNAFVAYDNTTKAAISLGGSSGTQIHNVTAGTAAKDAVNLAQLNALGATVDSLGNVTNSFVAYDDTTKGKVTFGGKGSTTPVTLSNVAAGKADTDAVNVKQLTDAGLTTDSSGNVTNAFVAYDSAAKDLVTLAGASGTKITNLMAGTISASSKDAINGSQLYNEAVSTAAALGAGATVGADGKISAPAYKIGNKTYADVGSALNGLSGVSASLQYIAFGTSLDNAGNPIPAALATGQNSVAIGGDASAGEDNSFALGTNSRAYGLNSVVIGYGSSANGKNAVAIGANSVASADNTVSIGNSKLTRRIVNVAAGTGDTDAVNLGQVQSLLATQHSAVTTQLASLSQAIPTSRAAVVSLAATSSLTPDDLIAAGPTTNVTNSIQALGTDSIAIGLLTRANGVRSVAVGSNAIAGADSAVSVGYGTFVSGVQSAAFGYKANSISDRGLAMGNLAQINDSSPDAIAIGTRTQVNNDSAIGIGRDNLVNGLKSVVLGNDSTASGDGTFVIGNSVTKPTGKNSVVLGSGSDSSMDNVVSVGAKGSERKIVNVATGTADTDAVNVKQLNVCGPSGTP</sequence>
<dbReference type="InterPro" id="IPR008635">
    <property type="entry name" value="Coiled_stalk_dom"/>
</dbReference>
<dbReference type="Proteomes" id="UP000054717">
    <property type="component" value="Unassembled WGS sequence"/>
</dbReference>
<dbReference type="EMBL" id="FCNZ02000018">
    <property type="protein sequence ID" value="SAL69623.1"/>
    <property type="molecule type" value="Genomic_DNA"/>
</dbReference>
<dbReference type="Gene3D" id="1.20.5.170">
    <property type="match status" value="1"/>
</dbReference>
<reference evidence="3" key="1">
    <citation type="submission" date="2016-01" db="EMBL/GenBank/DDBJ databases">
        <authorList>
            <person name="Peeters Charlotte."/>
        </authorList>
    </citation>
    <scope>NUCLEOTIDE SEQUENCE</scope>
    <source>
        <strain evidence="3">LMG 22936</strain>
    </source>
</reference>
<feature type="domain" description="Trimeric autotransporter adhesin YadA-like stalk" evidence="2">
    <location>
        <begin position="769"/>
        <end position="789"/>
    </location>
</feature>
<evidence type="ECO:0000259" key="1">
    <source>
        <dbReference type="Pfam" id="PF05658"/>
    </source>
</evidence>
<evidence type="ECO:0000313" key="4">
    <source>
        <dbReference type="Proteomes" id="UP000054717"/>
    </source>
</evidence>
<dbReference type="SUPFAM" id="SSF101967">
    <property type="entry name" value="Adhesin YadA, collagen-binding domain"/>
    <property type="match status" value="6"/>
</dbReference>
<feature type="domain" description="Trimeric autotransporter adhesin YadA-like head" evidence="1">
    <location>
        <begin position="83"/>
        <end position="105"/>
    </location>
</feature>
<dbReference type="Pfam" id="PF05662">
    <property type="entry name" value="YadA_stalk"/>
    <property type="match status" value="7"/>
</dbReference>
<feature type="domain" description="Trimeric autotransporter adhesin YadA-like stalk" evidence="2">
    <location>
        <begin position="140"/>
        <end position="169"/>
    </location>
</feature>
<dbReference type="STRING" id="326475.AWB66_04357"/>
<keyword evidence="4" id="KW-1185">Reference proteome</keyword>
<feature type="domain" description="Trimeric autotransporter adhesin YadA-like head" evidence="1">
    <location>
        <begin position="23"/>
        <end position="48"/>
    </location>
</feature>
<proteinExistence type="predicted"/>
<organism evidence="3 4">
    <name type="scientific">Caballeronia telluris</name>
    <dbReference type="NCBI Taxonomy" id="326475"/>
    <lineage>
        <taxon>Bacteria</taxon>
        <taxon>Pseudomonadati</taxon>
        <taxon>Pseudomonadota</taxon>
        <taxon>Betaproteobacteria</taxon>
        <taxon>Burkholderiales</taxon>
        <taxon>Burkholderiaceae</taxon>
        <taxon>Caballeronia</taxon>
    </lineage>
</organism>
<protein>
    <submittedName>
        <fullName evidence="3">YadA domain-containing protein</fullName>
    </submittedName>
</protein>
<feature type="domain" description="Trimeric autotransporter adhesin YadA-like head" evidence="1">
    <location>
        <begin position="610"/>
        <end position="636"/>
    </location>
</feature>
<name>A0A158JMC4_9BURK</name>
<gene>
    <name evidence="3" type="ORF">AWB66_04357</name>
</gene>
<dbReference type="Pfam" id="PF05658">
    <property type="entry name" value="YadA_head"/>
    <property type="match status" value="6"/>
</dbReference>
<feature type="domain" description="Trimeric autotransporter adhesin YadA-like stalk" evidence="2">
    <location>
        <begin position="311"/>
        <end position="350"/>
    </location>
</feature>